<proteinExistence type="predicted"/>
<name>A0A151Z8H3_TIELA</name>
<dbReference type="EMBL" id="LODT01000037">
    <property type="protein sequence ID" value="KYQ90269.1"/>
    <property type="molecule type" value="Genomic_DNA"/>
</dbReference>
<comment type="caution">
    <text evidence="2">The sequence shown here is derived from an EMBL/GenBank/DDBJ whole genome shotgun (WGS) entry which is preliminary data.</text>
</comment>
<reference evidence="2 3" key="1">
    <citation type="submission" date="2015-12" db="EMBL/GenBank/DDBJ databases">
        <title>Dictyostelia acquired genes for synthesis and detection of signals that induce cell-type specialization by lateral gene transfer from prokaryotes.</title>
        <authorList>
            <person name="Gloeckner G."/>
            <person name="Schaap P."/>
        </authorList>
    </citation>
    <scope>NUCLEOTIDE SEQUENCE [LARGE SCALE GENOMIC DNA]</scope>
    <source>
        <strain evidence="2 3">TK</strain>
    </source>
</reference>
<feature type="region of interest" description="Disordered" evidence="1">
    <location>
        <begin position="417"/>
        <end position="437"/>
    </location>
</feature>
<feature type="compositionally biased region" description="Polar residues" evidence="1">
    <location>
        <begin position="426"/>
        <end position="437"/>
    </location>
</feature>
<gene>
    <name evidence="2" type="ORF">DLAC_08872</name>
</gene>
<dbReference type="InParanoid" id="A0A151Z8H3"/>
<dbReference type="AlphaFoldDB" id="A0A151Z8H3"/>
<evidence type="ECO:0000256" key="1">
    <source>
        <dbReference type="SAM" id="MobiDB-lite"/>
    </source>
</evidence>
<sequence>MSILGFTAQDLWEGNTDLKFWVDKIRDKIILNPDDRFVVEFILPDLGNNNDRKKIFRVPNNISITDITHFLASRLGIPDYSIYTLSTIKGTELAEKDLLSDYGLGSFFDNWQLCLIEKGKTRKAGLFNLEVHFPDGNEFVGRHHRILELDGYMSCKKIVKFVSDQMDVPKGHLYTLRIDIPATNNTEINKSNSSNVILEDNDYLASFGLGTRFNKCKLKLVLKKFPKASKDSMVNQQVIKSILQDIVDLSWYEYQERKQYKSALICKEIINEIIESVCQESLRASTLAVRIASLSSASRVAIYKFLAQKEQDEINYYKMPGQKKIANEAKDMVANLTPILGPSMETNLDEEDNTMKIRVPPPPPPPILGFKNFKPKKEVTVTTTVGQTKTVTVQYGNPSIQNVDMNAVLSMRGKLRATTKKEDEASAQQPQPDKSKINFTLRQTKVAAKPIQSTQSTAETNELMMKLQKRNANINLTEAEELC</sequence>
<evidence type="ECO:0000313" key="3">
    <source>
        <dbReference type="Proteomes" id="UP000076078"/>
    </source>
</evidence>
<evidence type="ECO:0000313" key="2">
    <source>
        <dbReference type="EMBL" id="KYQ90269.1"/>
    </source>
</evidence>
<keyword evidence="3" id="KW-1185">Reference proteome</keyword>
<dbReference type="Proteomes" id="UP000076078">
    <property type="component" value="Unassembled WGS sequence"/>
</dbReference>
<organism evidence="2 3">
    <name type="scientific">Tieghemostelium lacteum</name>
    <name type="common">Slime mold</name>
    <name type="synonym">Dictyostelium lacteum</name>
    <dbReference type="NCBI Taxonomy" id="361077"/>
    <lineage>
        <taxon>Eukaryota</taxon>
        <taxon>Amoebozoa</taxon>
        <taxon>Evosea</taxon>
        <taxon>Eumycetozoa</taxon>
        <taxon>Dictyostelia</taxon>
        <taxon>Dictyosteliales</taxon>
        <taxon>Raperosteliaceae</taxon>
        <taxon>Tieghemostelium</taxon>
    </lineage>
</organism>
<accession>A0A151Z8H3</accession>
<dbReference type="OrthoDB" id="17475at2759"/>
<dbReference type="FunCoup" id="A0A151Z8H3">
    <property type="interactions" value="738"/>
</dbReference>
<protein>
    <submittedName>
        <fullName evidence="2">Uncharacterized protein</fullName>
    </submittedName>
</protein>